<organism evidence="2 4">
    <name type="scientific">Medicago truncatula</name>
    <name type="common">Barrel medic</name>
    <name type="synonym">Medicago tribuloides</name>
    <dbReference type="NCBI Taxonomy" id="3880"/>
    <lineage>
        <taxon>Eukaryota</taxon>
        <taxon>Viridiplantae</taxon>
        <taxon>Streptophyta</taxon>
        <taxon>Embryophyta</taxon>
        <taxon>Tracheophyta</taxon>
        <taxon>Spermatophyta</taxon>
        <taxon>Magnoliopsida</taxon>
        <taxon>eudicotyledons</taxon>
        <taxon>Gunneridae</taxon>
        <taxon>Pentapetalae</taxon>
        <taxon>rosids</taxon>
        <taxon>fabids</taxon>
        <taxon>Fabales</taxon>
        <taxon>Fabaceae</taxon>
        <taxon>Papilionoideae</taxon>
        <taxon>50 kb inversion clade</taxon>
        <taxon>NPAAA clade</taxon>
        <taxon>Hologalegina</taxon>
        <taxon>IRL clade</taxon>
        <taxon>Trifolieae</taxon>
        <taxon>Medicago</taxon>
    </lineage>
</organism>
<dbReference type="PANTHER" id="PTHR31900:SF33">
    <property type="entry name" value="PROTEIN WITH RNI-LIKE_FBD-LIKE DOMAIN"/>
    <property type="match status" value="1"/>
</dbReference>
<gene>
    <name evidence="2" type="ordered locus">MTR_7g056280</name>
</gene>
<dbReference type="InterPro" id="IPR050232">
    <property type="entry name" value="FBL13/AtMIF1-like"/>
</dbReference>
<evidence type="ECO:0000259" key="1">
    <source>
        <dbReference type="PROSITE" id="PS50181"/>
    </source>
</evidence>
<dbReference type="InterPro" id="IPR036047">
    <property type="entry name" value="F-box-like_dom_sf"/>
</dbReference>
<evidence type="ECO:0000313" key="4">
    <source>
        <dbReference type="Proteomes" id="UP000002051"/>
    </source>
</evidence>
<dbReference type="Pfam" id="PF08387">
    <property type="entry name" value="FBD"/>
    <property type="match status" value="1"/>
</dbReference>
<dbReference type="Gene3D" id="1.20.1280.50">
    <property type="match status" value="1"/>
</dbReference>
<dbReference type="CDD" id="cd22160">
    <property type="entry name" value="F-box_AtFBL13-like"/>
    <property type="match status" value="1"/>
</dbReference>
<dbReference type="Proteomes" id="UP000002051">
    <property type="component" value="Unassembled WGS sequence"/>
</dbReference>
<dbReference type="InterPro" id="IPR053781">
    <property type="entry name" value="F-box_AtFBL13-like"/>
</dbReference>
<dbReference type="HOGENOM" id="CLU_462633_0_0_1"/>
<evidence type="ECO:0000313" key="3">
    <source>
        <dbReference type="EnsemblPlants" id="KEH22646"/>
    </source>
</evidence>
<sequence length="590" mass="67187">MEEEEGIISQLPDELLHQILSSLLTKHAMQTSVLSRRWRNVWLSVPTIDFSEVTIQTQDEASRFVEFVNSTLISRNSTSTIDTFHFDVYYAKEDIDLPLSHFLNWVKFALDRNVQNLNLCMDSHSIIPKLPNAVLCRKTLVGLYLVSFIIGHNSSSTCWLLPSLNLRFIRFNTDYDFLGQNTCQKDKIPGKRDICEGKNEGQMAWQKRSSQTLCQGLHPWQKNEGLNPWQIAKLSPWHVPSLSSAASCTSDYDRRLTATLTEAGNAQLLAGPCQVSWEKAGNPLIFGNRGAVPWLFPSVFSDIAEIPSDFKNSIWRLKKTEGFWQKARGKSLSFVPPVFLGIFPVKFARGFKPLSKSLAKGHYSCSVLTACPNLERLIATDIKWSKSDEKSCDELKGFSLTNINGASVDSTYFQFPLTIIQHVQKLFMSIPKVNFPEHAAIPTFDNLTYLKINSLNYRWHFLVEVLKHCLKLEKLILNEAGGHGATSETWSRKDDKEQWVDPKVVPECLSSHLKSCDLYTFLGLEGELHLACYILKNARVLEEMMIWNVGHTEVKRSIFSCLKASAKCRVILKHEFKKECLGRVFVWIDK</sequence>
<protein>
    <submittedName>
        <fullName evidence="2">F-box/RNI/FBD-like domain protein</fullName>
    </submittedName>
</protein>
<dbReference type="PROSITE" id="PS50181">
    <property type="entry name" value="FBOX"/>
    <property type="match status" value="1"/>
</dbReference>
<dbReference type="InterPro" id="IPR001810">
    <property type="entry name" value="F-box_dom"/>
</dbReference>
<dbReference type="PANTHER" id="PTHR31900">
    <property type="entry name" value="F-BOX/RNI SUPERFAMILY PROTEIN-RELATED"/>
    <property type="match status" value="1"/>
</dbReference>
<dbReference type="SMART" id="SM00256">
    <property type="entry name" value="FBOX"/>
    <property type="match status" value="1"/>
</dbReference>
<dbReference type="AlphaFoldDB" id="A0A072TZM2"/>
<dbReference type="EnsemblPlants" id="KEH22646">
    <property type="protein sequence ID" value="KEH22646"/>
    <property type="gene ID" value="MTR_7g056280"/>
</dbReference>
<dbReference type="EMBL" id="CM001223">
    <property type="protein sequence ID" value="KEH22646.1"/>
    <property type="molecule type" value="Genomic_DNA"/>
</dbReference>
<reference evidence="2 4" key="2">
    <citation type="journal article" date="2014" name="BMC Genomics">
        <title>An improved genome release (version Mt4.0) for the model legume Medicago truncatula.</title>
        <authorList>
            <person name="Tang H."/>
            <person name="Krishnakumar V."/>
            <person name="Bidwell S."/>
            <person name="Rosen B."/>
            <person name="Chan A."/>
            <person name="Zhou S."/>
            <person name="Gentzbittel L."/>
            <person name="Childs K.L."/>
            <person name="Yandell M."/>
            <person name="Gundlach H."/>
            <person name="Mayer K.F."/>
            <person name="Schwartz D.C."/>
            <person name="Town C.D."/>
        </authorList>
    </citation>
    <scope>GENOME REANNOTATION</scope>
    <source>
        <strain evidence="2">A17</strain>
        <strain evidence="3 4">cv. Jemalong A17</strain>
    </source>
</reference>
<evidence type="ECO:0000313" key="2">
    <source>
        <dbReference type="EMBL" id="KEH22646.1"/>
    </source>
</evidence>
<name>A0A072TZM2_MEDTR</name>
<dbReference type="SMART" id="SM00579">
    <property type="entry name" value="FBD"/>
    <property type="match status" value="1"/>
</dbReference>
<feature type="domain" description="F-box" evidence="1">
    <location>
        <begin position="5"/>
        <end position="53"/>
    </location>
</feature>
<dbReference type="SUPFAM" id="SSF81383">
    <property type="entry name" value="F-box domain"/>
    <property type="match status" value="1"/>
</dbReference>
<dbReference type="InterPro" id="IPR006566">
    <property type="entry name" value="FBD"/>
</dbReference>
<dbReference type="Pfam" id="PF00646">
    <property type="entry name" value="F-box"/>
    <property type="match status" value="1"/>
</dbReference>
<keyword evidence="4" id="KW-1185">Reference proteome</keyword>
<proteinExistence type="predicted"/>
<accession>A0A072TZM2</accession>
<reference evidence="2 4" key="1">
    <citation type="journal article" date="2011" name="Nature">
        <title>The Medicago genome provides insight into the evolution of rhizobial symbioses.</title>
        <authorList>
            <person name="Young N.D."/>
            <person name="Debelle F."/>
            <person name="Oldroyd G.E."/>
            <person name="Geurts R."/>
            <person name="Cannon S.B."/>
            <person name="Udvardi M.K."/>
            <person name="Benedito V.A."/>
            <person name="Mayer K.F."/>
            <person name="Gouzy J."/>
            <person name="Schoof H."/>
            <person name="Van de Peer Y."/>
            <person name="Proost S."/>
            <person name="Cook D.R."/>
            <person name="Meyers B.C."/>
            <person name="Spannagl M."/>
            <person name="Cheung F."/>
            <person name="De Mita S."/>
            <person name="Krishnakumar V."/>
            <person name="Gundlach H."/>
            <person name="Zhou S."/>
            <person name="Mudge J."/>
            <person name="Bharti A.K."/>
            <person name="Murray J.D."/>
            <person name="Naoumkina M.A."/>
            <person name="Rosen B."/>
            <person name="Silverstein K.A."/>
            <person name="Tang H."/>
            <person name="Rombauts S."/>
            <person name="Zhao P.X."/>
            <person name="Zhou P."/>
            <person name="Barbe V."/>
            <person name="Bardou P."/>
            <person name="Bechner M."/>
            <person name="Bellec A."/>
            <person name="Berger A."/>
            <person name="Berges H."/>
            <person name="Bidwell S."/>
            <person name="Bisseling T."/>
            <person name="Choisne N."/>
            <person name="Couloux A."/>
            <person name="Denny R."/>
            <person name="Deshpande S."/>
            <person name="Dai X."/>
            <person name="Doyle J.J."/>
            <person name="Dudez A.M."/>
            <person name="Farmer A.D."/>
            <person name="Fouteau S."/>
            <person name="Franken C."/>
            <person name="Gibelin C."/>
            <person name="Gish J."/>
            <person name="Goldstein S."/>
            <person name="Gonzalez A.J."/>
            <person name="Green P.J."/>
            <person name="Hallab A."/>
            <person name="Hartog M."/>
            <person name="Hua A."/>
            <person name="Humphray S.J."/>
            <person name="Jeong D.H."/>
            <person name="Jing Y."/>
            <person name="Jocker A."/>
            <person name="Kenton S.M."/>
            <person name="Kim D.J."/>
            <person name="Klee K."/>
            <person name="Lai H."/>
            <person name="Lang C."/>
            <person name="Lin S."/>
            <person name="Macmil S.L."/>
            <person name="Magdelenat G."/>
            <person name="Matthews L."/>
            <person name="McCorrison J."/>
            <person name="Monaghan E.L."/>
            <person name="Mun J.H."/>
            <person name="Najar F.Z."/>
            <person name="Nicholson C."/>
            <person name="Noirot C."/>
            <person name="O'Bleness M."/>
            <person name="Paule C.R."/>
            <person name="Poulain J."/>
            <person name="Prion F."/>
            <person name="Qin B."/>
            <person name="Qu C."/>
            <person name="Retzel E.F."/>
            <person name="Riddle C."/>
            <person name="Sallet E."/>
            <person name="Samain S."/>
            <person name="Samson N."/>
            <person name="Sanders I."/>
            <person name="Saurat O."/>
            <person name="Scarpelli C."/>
            <person name="Schiex T."/>
            <person name="Segurens B."/>
            <person name="Severin A.J."/>
            <person name="Sherrier D.J."/>
            <person name="Shi R."/>
            <person name="Sims S."/>
            <person name="Singer S.R."/>
            <person name="Sinharoy S."/>
            <person name="Sterck L."/>
            <person name="Viollet A."/>
            <person name="Wang B.B."/>
            <person name="Wang K."/>
            <person name="Wang M."/>
            <person name="Wang X."/>
            <person name="Warfsmann J."/>
            <person name="Weissenbach J."/>
            <person name="White D.D."/>
            <person name="White J.D."/>
            <person name="Wiley G.B."/>
            <person name="Wincker P."/>
            <person name="Xing Y."/>
            <person name="Yang L."/>
            <person name="Yao Z."/>
            <person name="Ying F."/>
            <person name="Zhai J."/>
            <person name="Zhou L."/>
            <person name="Zuber A."/>
            <person name="Denarie J."/>
            <person name="Dixon R.A."/>
            <person name="May G.D."/>
            <person name="Schwartz D.C."/>
            <person name="Rogers J."/>
            <person name="Quetier F."/>
            <person name="Town C.D."/>
            <person name="Roe B.A."/>
        </authorList>
    </citation>
    <scope>NUCLEOTIDE SEQUENCE [LARGE SCALE GENOMIC DNA]</scope>
    <source>
        <strain evidence="2">A17</strain>
        <strain evidence="3 4">cv. Jemalong A17</strain>
    </source>
</reference>
<reference evidence="3" key="3">
    <citation type="submission" date="2015-04" db="UniProtKB">
        <authorList>
            <consortium name="EnsemblPlants"/>
        </authorList>
    </citation>
    <scope>IDENTIFICATION</scope>
    <source>
        <strain evidence="3">cv. Jemalong A17</strain>
    </source>
</reference>